<dbReference type="KEGG" id="csem:103389680"/>
<protein>
    <recommendedName>
        <fullName evidence="4">bis(5'-adenosyl)-triphosphatase</fullName>
        <ecNumber evidence="4">3.6.1.29</ecNumber>
    </recommendedName>
    <alternativeName>
        <fullName evidence="19">AP3A hydrolase</fullName>
    </alternativeName>
    <alternativeName>
        <fullName evidence="18">Ectonucleotide pyrophosphatase/phosphodiesterase family member 4</fullName>
    </alternativeName>
</protein>
<comment type="subcellular location">
    <subcellularLocation>
        <location evidence="2">Cell membrane</location>
        <topology evidence="2">Single-pass type I membrane protein</topology>
    </subcellularLocation>
</comment>
<keyword evidence="12 21" id="KW-1133">Transmembrane helix</keyword>
<sequence length="458" mass="52108">MLFLCFLLCVTTSVAMGNILLLSEPPPLLLVSFDGFRAEYLRRFPMPNLELLYSQGVLVEDLTNVFVTKTFPNHYTLVTGLYPESHGIVASHMYDPIIKGYFPQGNDEKEAVWWSEAEPLWITALDFGYKTAAMMWPGSHYSYNNRTATHSVPYNLEVTFQQRLNNVTQWILGNGEEPGAKFAALYWEEPDRSGHKYGPDSENMAKALKEVDDNIGLIVSELKRTGLWGHINVMVTSDHGMAQCSPDRVIHLDACLHPDNYTLVDITPVAALIPREDAQMVFDLLNHCHAHMTAYMKENIPERLHYRNNRRIQPIILIADEGWTILHNGNQLRLGDHGYDNSLPSMHPFLAAMGPSFRRRYRLSNLNSVDIYPLMCHLLSVPPRPNNGSLTQALSLLHTQRQKLDLSLVFTLTVGIVLVLFTIQLLFRWLRSYRQSGSPAFHRLECNGDVELRANSCK</sequence>
<evidence type="ECO:0000256" key="17">
    <source>
        <dbReference type="ARBA" id="ARBA00025036"/>
    </source>
</evidence>
<evidence type="ECO:0000256" key="16">
    <source>
        <dbReference type="ARBA" id="ARBA00023180"/>
    </source>
</evidence>
<evidence type="ECO:0000256" key="15">
    <source>
        <dbReference type="ARBA" id="ARBA00023157"/>
    </source>
</evidence>
<dbReference type="CDD" id="cd16018">
    <property type="entry name" value="Enpp"/>
    <property type="match status" value="1"/>
</dbReference>
<evidence type="ECO:0000256" key="8">
    <source>
        <dbReference type="ARBA" id="ARBA00022723"/>
    </source>
</evidence>
<dbReference type="CTD" id="22875"/>
<dbReference type="EC" id="3.6.1.29" evidence="4"/>
<reference evidence="23" key="2">
    <citation type="submission" date="2025-08" db="UniProtKB">
        <authorList>
            <consortium name="Ensembl"/>
        </authorList>
    </citation>
    <scope>IDENTIFICATION</scope>
</reference>
<dbReference type="GO" id="GO:0047710">
    <property type="term" value="F:bis(5'-adenosyl)-triphosphatase activity"/>
    <property type="evidence" value="ECO:0007669"/>
    <property type="project" value="UniProtKB-EC"/>
</dbReference>
<keyword evidence="13" id="KW-0094">Blood coagulation</keyword>
<dbReference type="Proteomes" id="UP000265120">
    <property type="component" value="Chromosome 14"/>
</dbReference>
<evidence type="ECO:0000256" key="5">
    <source>
        <dbReference type="ARBA" id="ARBA00022475"/>
    </source>
</evidence>
<dbReference type="PANTHER" id="PTHR10151">
    <property type="entry name" value="ECTONUCLEOTIDE PYROPHOSPHATASE/PHOSPHODIESTERASE"/>
    <property type="match status" value="1"/>
</dbReference>
<dbReference type="OrthoDB" id="415411at2759"/>
<evidence type="ECO:0000256" key="13">
    <source>
        <dbReference type="ARBA" id="ARBA00023084"/>
    </source>
</evidence>
<name>A0A3P8VJ56_CYNSE</name>
<keyword evidence="11" id="KW-0862">Zinc</keyword>
<accession>A0A3P8VJ56</accession>
<reference evidence="23 24" key="1">
    <citation type="journal article" date="2014" name="Nat. Genet.">
        <title>Whole-genome sequence of a flatfish provides insights into ZW sex chromosome evolution and adaptation to a benthic lifestyle.</title>
        <authorList>
            <person name="Chen S."/>
            <person name="Zhang G."/>
            <person name="Shao C."/>
            <person name="Huang Q."/>
            <person name="Liu G."/>
            <person name="Zhang P."/>
            <person name="Song W."/>
            <person name="An N."/>
            <person name="Chalopin D."/>
            <person name="Volff J.N."/>
            <person name="Hong Y."/>
            <person name="Li Q."/>
            <person name="Sha Z."/>
            <person name="Zhou H."/>
            <person name="Xie M."/>
            <person name="Yu Q."/>
            <person name="Liu Y."/>
            <person name="Xiang H."/>
            <person name="Wang N."/>
            <person name="Wu K."/>
            <person name="Yang C."/>
            <person name="Zhou Q."/>
            <person name="Liao X."/>
            <person name="Yang L."/>
            <person name="Hu Q."/>
            <person name="Zhang J."/>
            <person name="Meng L."/>
            <person name="Jin L."/>
            <person name="Tian Y."/>
            <person name="Lian J."/>
            <person name="Yang J."/>
            <person name="Miao G."/>
            <person name="Liu S."/>
            <person name="Liang Z."/>
            <person name="Yan F."/>
            <person name="Li Y."/>
            <person name="Sun B."/>
            <person name="Zhang H."/>
            <person name="Zhang J."/>
            <person name="Zhu Y."/>
            <person name="Du M."/>
            <person name="Zhao Y."/>
            <person name="Schartl M."/>
            <person name="Tang Q."/>
            <person name="Wang J."/>
        </authorList>
    </citation>
    <scope>NUCLEOTIDE SEQUENCE</scope>
</reference>
<evidence type="ECO:0000256" key="20">
    <source>
        <dbReference type="ARBA" id="ARBA00047780"/>
    </source>
</evidence>
<comment type="cofactor">
    <cofactor evidence="1">
        <name>Zn(2+)</name>
        <dbReference type="ChEBI" id="CHEBI:29105"/>
    </cofactor>
</comment>
<dbReference type="GeneID" id="103389680"/>
<evidence type="ECO:0000313" key="24">
    <source>
        <dbReference type="Proteomes" id="UP000265120"/>
    </source>
</evidence>
<evidence type="ECO:0000256" key="7">
    <source>
        <dbReference type="ARBA" id="ARBA00022696"/>
    </source>
</evidence>
<dbReference type="GeneTree" id="ENSGT00940000158831"/>
<dbReference type="Gene3D" id="3.40.720.10">
    <property type="entry name" value="Alkaline Phosphatase, subunit A"/>
    <property type="match status" value="1"/>
</dbReference>
<evidence type="ECO:0000313" key="23">
    <source>
        <dbReference type="Ensembl" id="ENSCSEP00000014367.1"/>
    </source>
</evidence>
<evidence type="ECO:0000256" key="18">
    <source>
        <dbReference type="ARBA" id="ARBA00031114"/>
    </source>
</evidence>
<dbReference type="AlphaFoldDB" id="A0A3P8VJ56"/>
<keyword evidence="8" id="KW-0479">Metal-binding</keyword>
<dbReference type="Pfam" id="PF01663">
    <property type="entry name" value="Phosphodiest"/>
    <property type="match status" value="1"/>
</dbReference>
<evidence type="ECO:0000256" key="14">
    <source>
        <dbReference type="ARBA" id="ARBA00023136"/>
    </source>
</evidence>
<dbReference type="Gene3D" id="3.30.1360.180">
    <property type="match status" value="1"/>
</dbReference>
<dbReference type="InParanoid" id="A0A3P8VJ56"/>
<evidence type="ECO:0000256" key="22">
    <source>
        <dbReference type="SAM" id="SignalP"/>
    </source>
</evidence>
<evidence type="ECO:0000256" key="2">
    <source>
        <dbReference type="ARBA" id="ARBA00004251"/>
    </source>
</evidence>
<dbReference type="STRING" id="244447.ENSCSEP00000014367"/>
<dbReference type="InterPro" id="IPR017850">
    <property type="entry name" value="Alkaline_phosphatase_core_sf"/>
</dbReference>
<evidence type="ECO:0000256" key="4">
    <source>
        <dbReference type="ARBA" id="ARBA00012377"/>
    </source>
</evidence>
<evidence type="ECO:0000256" key="19">
    <source>
        <dbReference type="ARBA" id="ARBA00031824"/>
    </source>
</evidence>
<feature type="chain" id="PRO_5018214731" description="bis(5'-adenosyl)-triphosphatase" evidence="22">
    <location>
        <begin position="18"/>
        <end position="458"/>
    </location>
</feature>
<dbReference type="GO" id="GO:0007596">
    <property type="term" value="P:blood coagulation"/>
    <property type="evidence" value="ECO:0007669"/>
    <property type="project" value="UniProtKB-KW"/>
</dbReference>
<keyword evidence="16" id="KW-0325">Glycoprotein</keyword>
<keyword evidence="15" id="KW-1015">Disulfide bond</keyword>
<keyword evidence="14 21" id="KW-0472">Membrane</keyword>
<proteinExistence type="inferred from homology"/>
<feature type="transmembrane region" description="Helical" evidence="21">
    <location>
        <begin position="406"/>
        <end position="427"/>
    </location>
</feature>
<comment type="similarity">
    <text evidence="3">Belongs to the nucleotide pyrophosphatase/phosphodiesterase family.</text>
</comment>
<keyword evidence="9 22" id="KW-0732">Signal</keyword>
<organism evidence="23 24">
    <name type="scientific">Cynoglossus semilaevis</name>
    <name type="common">Tongue sole</name>
    <dbReference type="NCBI Taxonomy" id="244447"/>
    <lineage>
        <taxon>Eukaryota</taxon>
        <taxon>Metazoa</taxon>
        <taxon>Chordata</taxon>
        <taxon>Craniata</taxon>
        <taxon>Vertebrata</taxon>
        <taxon>Euteleostomi</taxon>
        <taxon>Actinopterygii</taxon>
        <taxon>Neopterygii</taxon>
        <taxon>Teleostei</taxon>
        <taxon>Neoteleostei</taxon>
        <taxon>Acanthomorphata</taxon>
        <taxon>Carangaria</taxon>
        <taxon>Pleuronectiformes</taxon>
        <taxon>Pleuronectoidei</taxon>
        <taxon>Cynoglossidae</taxon>
        <taxon>Cynoglossinae</taxon>
        <taxon>Cynoglossus</taxon>
    </lineage>
</organism>
<dbReference type="RefSeq" id="XP_008323419.1">
    <property type="nucleotide sequence ID" value="XM_008325197.3"/>
</dbReference>
<dbReference type="PANTHER" id="PTHR10151:SF79">
    <property type="entry name" value="BIS(5'-ADENOSYL)-TRIPHOSPHATASE ENPP4"/>
    <property type="match status" value="1"/>
</dbReference>
<feature type="signal peptide" evidence="22">
    <location>
        <begin position="1"/>
        <end position="17"/>
    </location>
</feature>
<dbReference type="GO" id="GO:0005886">
    <property type="term" value="C:plasma membrane"/>
    <property type="evidence" value="ECO:0007669"/>
    <property type="project" value="UniProtKB-SubCell"/>
</dbReference>
<keyword evidence="24" id="KW-1185">Reference proteome</keyword>
<evidence type="ECO:0000256" key="9">
    <source>
        <dbReference type="ARBA" id="ARBA00022729"/>
    </source>
</evidence>
<dbReference type="OMA" id="LASNMYD"/>
<keyword evidence="5" id="KW-1003">Cell membrane</keyword>
<dbReference type="Ensembl" id="ENSCSET00000014538.1">
    <property type="protein sequence ID" value="ENSCSEP00000014367.1"/>
    <property type="gene ID" value="ENSCSEG00000009252.1"/>
</dbReference>
<evidence type="ECO:0000256" key="11">
    <source>
        <dbReference type="ARBA" id="ARBA00022833"/>
    </source>
</evidence>
<evidence type="ECO:0000256" key="10">
    <source>
        <dbReference type="ARBA" id="ARBA00022801"/>
    </source>
</evidence>
<evidence type="ECO:0000256" key="6">
    <source>
        <dbReference type="ARBA" id="ARBA00022692"/>
    </source>
</evidence>
<evidence type="ECO:0000256" key="21">
    <source>
        <dbReference type="SAM" id="Phobius"/>
    </source>
</evidence>
<dbReference type="FunCoup" id="A0A3P8VJ56">
    <property type="interactions" value="337"/>
</dbReference>
<keyword evidence="7" id="KW-0356">Hemostasis</keyword>
<evidence type="ECO:0000256" key="3">
    <source>
        <dbReference type="ARBA" id="ARBA00010594"/>
    </source>
</evidence>
<evidence type="ECO:0000256" key="12">
    <source>
        <dbReference type="ARBA" id="ARBA00022989"/>
    </source>
</evidence>
<keyword evidence="6 21" id="KW-0812">Transmembrane</keyword>
<reference evidence="23" key="3">
    <citation type="submission" date="2025-09" db="UniProtKB">
        <authorList>
            <consortium name="Ensembl"/>
        </authorList>
    </citation>
    <scope>IDENTIFICATION</scope>
</reference>
<evidence type="ECO:0000256" key="1">
    <source>
        <dbReference type="ARBA" id="ARBA00001947"/>
    </source>
</evidence>
<comment type="function">
    <text evidence="17">Hydrolyzes extracellular Ap3A into AMP and ADP, and Ap4A into AMP and ATP. Ap3A and Ap4A are diadenosine polyphosphates thought to induce proliferation of vascular smooth muscle cells. Acts as a procoagulant, mediating platelet aggregation at the site of nascent thrombus via release of ADP from Ap3A and activation of ADP receptors.</text>
</comment>
<dbReference type="InterPro" id="IPR002591">
    <property type="entry name" value="Phosphodiest/P_Trfase"/>
</dbReference>
<keyword evidence="10" id="KW-0378">Hydrolase</keyword>
<comment type="catalytic activity">
    <reaction evidence="20">
        <text>P(1),P(3)-bis(5'-adenosyl) triphosphate + H2O = AMP + ADP + 2 H(+)</text>
        <dbReference type="Rhea" id="RHEA:13893"/>
        <dbReference type="ChEBI" id="CHEBI:15377"/>
        <dbReference type="ChEBI" id="CHEBI:15378"/>
        <dbReference type="ChEBI" id="CHEBI:58529"/>
        <dbReference type="ChEBI" id="CHEBI:456215"/>
        <dbReference type="ChEBI" id="CHEBI:456216"/>
        <dbReference type="EC" id="3.6.1.29"/>
    </reaction>
</comment>
<dbReference type="SUPFAM" id="SSF53649">
    <property type="entry name" value="Alkaline phosphatase-like"/>
    <property type="match status" value="1"/>
</dbReference>
<dbReference type="GO" id="GO:0046872">
    <property type="term" value="F:metal ion binding"/>
    <property type="evidence" value="ECO:0007669"/>
    <property type="project" value="UniProtKB-KW"/>
</dbReference>